<evidence type="ECO:0000256" key="7">
    <source>
        <dbReference type="ARBA" id="ARBA00022475"/>
    </source>
</evidence>
<dbReference type="InterPro" id="IPR048279">
    <property type="entry name" value="MdtK-like"/>
</dbReference>
<dbReference type="Pfam" id="PF01554">
    <property type="entry name" value="MatE"/>
    <property type="match status" value="2"/>
</dbReference>
<dbReference type="PANTHER" id="PTHR43298">
    <property type="entry name" value="MULTIDRUG RESISTANCE PROTEIN NORM-RELATED"/>
    <property type="match status" value="1"/>
</dbReference>
<dbReference type="GO" id="GO:0042910">
    <property type="term" value="F:xenobiotic transmembrane transporter activity"/>
    <property type="evidence" value="ECO:0007669"/>
    <property type="project" value="InterPro"/>
</dbReference>
<accession>A0A0M9DKZ4</accession>
<keyword evidence="6" id="KW-0050">Antiport</keyword>
<evidence type="ECO:0000256" key="8">
    <source>
        <dbReference type="ARBA" id="ARBA00022692"/>
    </source>
</evidence>
<comment type="function">
    <text evidence="1">Multidrug efflux pump.</text>
</comment>
<feature type="transmembrane region" description="Helical" evidence="13">
    <location>
        <begin position="358"/>
        <end position="377"/>
    </location>
</feature>
<dbReference type="GO" id="GO:0015297">
    <property type="term" value="F:antiporter activity"/>
    <property type="evidence" value="ECO:0007669"/>
    <property type="project" value="UniProtKB-KW"/>
</dbReference>
<feature type="transmembrane region" description="Helical" evidence="13">
    <location>
        <begin position="56"/>
        <end position="75"/>
    </location>
</feature>
<evidence type="ECO:0000256" key="4">
    <source>
        <dbReference type="ARBA" id="ARBA00020268"/>
    </source>
</evidence>
<dbReference type="STRING" id="33935.ADM90_10010"/>
<feature type="transmembrane region" description="Helical" evidence="13">
    <location>
        <begin position="316"/>
        <end position="338"/>
    </location>
</feature>
<dbReference type="GO" id="GO:0006811">
    <property type="term" value="P:monoatomic ion transport"/>
    <property type="evidence" value="ECO:0007669"/>
    <property type="project" value="UniProtKB-KW"/>
</dbReference>
<keyword evidence="7" id="KW-1003">Cell membrane</keyword>
<evidence type="ECO:0000313" key="14">
    <source>
        <dbReference type="EMBL" id="KOY83558.1"/>
    </source>
</evidence>
<keyword evidence="11 13" id="KW-0472">Membrane</keyword>
<keyword evidence="5" id="KW-0813">Transport</keyword>
<dbReference type="EMBL" id="LGCI01000005">
    <property type="protein sequence ID" value="KOY83558.1"/>
    <property type="molecule type" value="Genomic_DNA"/>
</dbReference>
<dbReference type="NCBIfam" id="TIGR00797">
    <property type="entry name" value="matE"/>
    <property type="match status" value="1"/>
</dbReference>
<sequence length="448" mass="49828">MYQTSTIKEKYTLLLKMIVPILVTQIAIYLISFFDILMSSRYGTPDLAGVSIGSSIWMPIYTGLSGILLAITPIVSQLVGAKKELDAKKAVQQGLYVAITLAVIIFISLFFSIDWILSKMSLEPAVHRIAKSYIHVMCAGLVPLFLFFVMRCFMDALGQTRVTMIITILTTPINIILNYLFIFGKFGLPELGGVGAGVATAITYWLIFFITVWIIAKRVPFERFRLFHQWPKLEWLRWKEILLIGVPIGISLFAETSIFSAVTMMMSNFSTAIIAAHQIALNFTSLLYMVPLSISMGVTILVGFEVGAGRMGDARIYSYLCIATAILFSFISACILFILREPIAHMYTADDIVLEYAVHFLVYAAIFQLSDAIQAPVQGALRGYKDVMITFIMAIISYWVIGLPVGYALATYTDFGPFGYWIGLVAGLTAGAITLFMRLLIVQKRVTV</sequence>
<feature type="transmembrane region" description="Helical" evidence="13">
    <location>
        <begin position="389"/>
        <end position="412"/>
    </location>
</feature>
<evidence type="ECO:0000256" key="12">
    <source>
        <dbReference type="ARBA" id="ARBA00031636"/>
    </source>
</evidence>
<evidence type="ECO:0000313" key="15">
    <source>
        <dbReference type="Proteomes" id="UP000037977"/>
    </source>
</evidence>
<dbReference type="InterPro" id="IPR002528">
    <property type="entry name" value="MATE_fam"/>
</dbReference>
<evidence type="ECO:0000256" key="5">
    <source>
        <dbReference type="ARBA" id="ARBA00022448"/>
    </source>
</evidence>
<reference evidence="14 15" key="1">
    <citation type="submission" date="2015-07" db="EMBL/GenBank/DDBJ databases">
        <title>Genome sequencing project for genomic taxonomy and phylogenomics of Bacillus-like bacteria.</title>
        <authorList>
            <person name="Liu B."/>
            <person name="Wang J."/>
            <person name="Zhu Y."/>
            <person name="Liu G."/>
            <person name="Chen Q."/>
            <person name="Chen Z."/>
            <person name="Che J."/>
            <person name="Ge C."/>
            <person name="Shi H."/>
            <person name="Pan Z."/>
            <person name="Liu X."/>
        </authorList>
    </citation>
    <scope>NUCLEOTIDE SEQUENCE [LARGE SCALE GENOMIC DNA]</scope>
    <source>
        <strain evidence="14 15">DSM 54</strain>
    </source>
</reference>
<evidence type="ECO:0000256" key="11">
    <source>
        <dbReference type="ARBA" id="ARBA00023136"/>
    </source>
</evidence>
<name>A0A0M9DKZ4_9BACI</name>
<feature type="transmembrane region" description="Helical" evidence="13">
    <location>
        <begin position="241"/>
        <end position="266"/>
    </location>
</feature>
<feature type="transmembrane region" description="Helical" evidence="13">
    <location>
        <begin position="162"/>
        <end position="182"/>
    </location>
</feature>
<keyword evidence="9 13" id="KW-1133">Transmembrane helix</keyword>
<comment type="caution">
    <text evidence="14">The sequence shown here is derived from an EMBL/GenBank/DDBJ whole genome shotgun (WGS) entry which is preliminary data.</text>
</comment>
<protein>
    <recommendedName>
        <fullName evidence="4">Probable multidrug resistance protein NorM</fullName>
    </recommendedName>
    <alternativeName>
        <fullName evidence="12">Multidrug-efflux transporter</fullName>
    </alternativeName>
</protein>
<keyword evidence="15" id="KW-1185">Reference proteome</keyword>
<comment type="similarity">
    <text evidence="3">Belongs to the multi antimicrobial extrusion (MATE) (TC 2.A.66.1) family.</text>
</comment>
<dbReference type="Proteomes" id="UP000037977">
    <property type="component" value="Unassembled WGS sequence"/>
</dbReference>
<feature type="transmembrane region" description="Helical" evidence="13">
    <location>
        <begin position="133"/>
        <end position="150"/>
    </location>
</feature>
<dbReference type="CDD" id="cd13131">
    <property type="entry name" value="MATE_NorM_like"/>
    <property type="match status" value="1"/>
</dbReference>
<feature type="transmembrane region" description="Helical" evidence="13">
    <location>
        <begin position="418"/>
        <end position="441"/>
    </location>
</feature>
<evidence type="ECO:0000256" key="10">
    <source>
        <dbReference type="ARBA" id="ARBA00023065"/>
    </source>
</evidence>
<evidence type="ECO:0000256" key="2">
    <source>
        <dbReference type="ARBA" id="ARBA00004651"/>
    </source>
</evidence>
<feature type="transmembrane region" description="Helical" evidence="13">
    <location>
        <begin position="286"/>
        <end position="304"/>
    </location>
</feature>
<gene>
    <name evidence="14" type="ORF">ADM90_10010</name>
</gene>
<keyword evidence="8 13" id="KW-0812">Transmembrane</keyword>
<dbReference type="PATRIC" id="fig|33935.3.peg.1511"/>
<dbReference type="RefSeq" id="WP_053994807.1">
    <property type="nucleotide sequence ID" value="NZ_CP065643.1"/>
</dbReference>
<evidence type="ECO:0000256" key="9">
    <source>
        <dbReference type="ARBA" id="ARBA00022989"/>
    </source>
</evidence>
<evidence type="ECO:0000256" key="13">
    <source>
        <dbReference type="SAM" id="Phobius"/>
    </source>
</evidence>
<dbReference type="OrthoDB" id="9780160at2"/>
<evidence type="ECO:0000256" key="3">
    <source>
        <dbReference type="ARBA" id="ARBA00010199"/>
    </source>
</evidence>
<dbReference type="InterPro" id="IPR050222">
    <property type="entry name" value="MATE_MdtK"/>
</dbReference>
<keyword evidence="10" id="KW-0406">Ion transport</keyword>
<feature type="transmembrane region" description="Helical" evidence="13">
    <location>
        <begin position="12"/>
        <end position="36"/>
    </location>
</feature>
<feature type="transmembrane region" description="Helical" evidence="13">
    <location>
        <begin position="194"/>
        <end position="216"/>
    </location>
</feature>
<dbReference type="AlphaFoldDB" id="A0A0M9DKZ4"/>
<proteinExistence type="inferred from homology"/>
<organism evidence="14 15">
    <name type="scientific">Lysinibacillus macroides</name>
    <dbReference type="NCBI Taxonomy" id="33935"/>
    <lineage>
        <taxon>Bacteria</taxon>
        <taxon>Bacillati</taxon>
        <taxon>Bacillota</taxon>
        <taxon>Bacilli</taxon>
        <taxon>Bacillales</taxon>
        <taxon>Bacillaceae</taxon>
        <taxon>Lysinibacillus</taxon>
    </lineage>
</organism>
<evidence type="ECO:0000256" key="6">
    <source>
        <dbReference type="ARBA" id="ARBA00022449"/>
    </source>
</evidence>
<evidence type="ECO:0000256" key="1">
    <source>
        <dbReference type="ARBA" id="ARBA00003408"/>
    </source>
</evidence>
<dbReference type="PANTHER" id="PTHR43298:SF2">
    <property type="entry name" value="FMN_FAD EXPORTER YEEO-RELATED"/>
    <property type="match status" value="1"/>
</dbReference>
<dbReference type="GO" id="GO:0005886">
    <property type="term" value="C:plasma membrane"/>
    <property type="evidence" value="ECO:0007669"/>
    <property type="project" value="UniProtKB-SubCell"/>
</dbReference>
<dbReference type="PIRSF" id="PIRSF006603">
    <property type="entry name" value="DinF"/>
    <property type="match status" value="1"/>
</dbReference>
<comment type="subcellular location">
    <subcellularLocation>
        <location evidence="2">Cell membrane</location>
        <topology evidence="2">Multi-pass membrane protein</topology>
    </subcellularLocation>
</comment>
<feature type="transmembrane region" description="Helical" evidence="13">
    <location>
        <begin position="95"/>
        <end position="113"/>
    </location>
</feature>